<evidence type="ECO:0000313" key="2">
    <source>
        <dbReference type="EMBL" id="KKK95477.1"/>
    </source>
</evidence>
<feature type="region of interest" description="Disordered" evidence="1">
    <location>
        <begin position="1"/>
        <end position="31"/>
    </location>
</feature>
<name>A0A0F8ZNP0_9ZZZZ</name>
<organism evidence="2">
    <name type="scientific">marine sediment metagenome</name>
    <dbReference type="NCBI Taxonomy" id="412755"/>
    <lineage>
        <taxon>unclassified sequences</taxon>
        <taxon>metagenomes</taxon>
        <taxon>ecological metagenomes</taxon>
    </lineage>
</organism>
<sequence>MELEPLFDEERYIQGEEHSRPADEEKDGWSGGDITWADSVFQRVRLFKIDATIKQNRNSGGCRQDLPLYVIVEDSCIWQGEDPRWPTTRQTKRTYVTGPGSKRIRQAAAIADSYGGKFNH</sequence>
<evidence type="ECO:0000256" key="1">
    <source>
        <dbReference type="SAM" id="MobiDB-lite"/>
    </source>
</evidence>
<comment type="caution">
    <text evidence="2">The sequence shown here is derived from an EMBL/GenBank/DDBJ whole genome shotgun (WGS) entry which is preliminary data.</text>
</comment>
<accession>A0A0F8ZNP0</accession>
<proteinExistence type="predicted"/>
<feature type="compositionally biased region" description="Basic and acidic residues" evidence="1">
    <location>
        <begin position="8"/>
        <end position="23"/>
    </location>
</feature>
<dbReference type="AlphaFoldDB" id="A0A0F8ZNP0"/>
<protein>
    <submittedName>
        <fullName evidence="2">Uncharacterized protein</fullName>
    </submittedName>
</protein>
<reference evidence="2" key="1">
    <citation type="journal article" date="2015" name="Nature">
        <title>Complex archaea that bridge the gap between prokaryotes and eukaryotes.</title>
        <authorList>
            <person name="Spang A."/>
            <person name="Saw J.H."/>
            <person name="Jorgensen S.L."/>
            <person name="Zaremba-Niedzwiedzka K."/>
            <person name="Martijn J."/>
            <person name="Lind A.E."/>
            <person name="van Eijk R."/>
            <person name="Schleper C."/>
            <person name="Guy L."/>
            <person name="Ettema T.J."/>
        </authorList>
    </citation>
    <scope>NUCLEOTIDE SEQUENCE</scope>
</reference>
<gene>
    <name evidence="2" type="ORF">LCGC14_2672440</name>
</gene>
<dbReference type="EMBL" id="LAZR01046895">
    <property type="protein sequence ID" value="KKK95477.1"/>
    <property type="molecule type" value="Genomic_DNA"/>
</dbReference>